<dbReference type="Proteomes" id="UP000229740">
    <property type="component" value="Unassembled WGS sequence"/>
</dbReference>
<dbReference type="SUPFAM" id="SSF53474">
    <property type="entry name" value="alpha/beta-Hydrolases"/>
    <property type="match status" value="1"/>
</dbReference>
<dbReference type="PRINTS" id="PR00111">
    <property type="entry name" value="ABHYDROLASE"/>
</dbReference>
<dbReference type="PANTHER" id="PTHR11614">
    <property type="entry name" value="PHOSPHOLIPASE-RELATED"/>
    <property type="match status" value="1"/>
</dbReference>
<dbReference type="Pfam" id="PF12146">
    <property type="entry name" value="Hydrolase_4"/>
    <property type="match status" value="1"/>
</dbReference>
<protein>
    <recommendedName>
        <fullName evidence="1">Serine aminopeptidase S33 domain-containing protein</fullName>
    </recommendedName>
</protein>
<dbReference type="InterPro" id="IPR051044">
    <property type="entry name" value="MAG_DAG_Lipase"/>
</dbReference>
<proteinExistence type="predicted"/>
<evidence type="ECO:0000313" key="2">
    <source>
        <dbReference type="EMBL" id="PID55763.1"/>
    </source>
</evidence>
<organism evidence="2 3">
    <name type="scientific">candidate division KSB3 bacterium</name>
    <dbReference type="NCBI Taxonomy" id="2044937"/>
    <lineage>
        <taxon>Bacteria</taxon>
        <taxon>candidate division KSB3</taxon>
    </lineage>
</organism>
<evidence type="ECO:0000313" key="3">
    <source>
        <dbReference type="Proteomes" id="UP000229740"/>
    </source>
</evidence>
<accession>A0A2G6E0Z1</accession>
<gene>
    <name evidence="2" type="ORF">CSB45_14610</name>
</gene>
<reference evidence="2 3" key="1">
    <citation type="submission" date="2017-10" db="EMBL/GenBank/DDBJ databases">
        <title>Novel microbial diversity and functional potential in the marine mammal oral microbiome.</title>
        <authorList>
            <person name="Dudek N.K."/>
            <person name="Sun C.L."/>
            <person name="Burstein D."/>
            <person name="Kantor R.S."/>
            <person name="Aliaga Goltsman D.S."/>
            <person name="Bik E.M."/>
            <person name="Thomas B.C."/>
            <person name="Banfield J.F."/>
            <person name="Relman D.A."/>
        </authorList>
    </citation>
    <scope>NUCLEOTIDE SEQUENCE [LARGE SCALE GENOMIC DNA]</scope>
    <source>
        <strain evidence="2">DOLZORAL124_49_17</strain>
    </source>
</reference>
<feature type="domain" description="Serine aminopeptidase S33" evidence="1">
    <location>
        <begin position="54"/>
        <end position="287"/>
    </location>
</feature>
<dbReference type="AlphaFoldDB" id="A0A2G6E0Z1"/>
<dbReference type="EMBL" id="PDPS01000044">
    <property type="protein sequence ID" value="PID55763.1"/>
    <property type="molecule type" value="Genomic_DNA"/>
</dbReference>
<comment type="caution">
    <text evidence="2">The sequence shown here is derived from an EMBL/GenBank/DDBJ whole genome shotgun (WGS) entry which is preliminary data.</text>
</comment>
<sequence length="319" mass="37129">MTTVYSGKEFWKNYMINCFGDELIRKWEKYVEIKQIDSVQGKIHIEIYRNSDREKATIIFTHGIAGYARVLLPFLIALFEKGYNIIAPDLEGYGYNDRLKGDFTWNIHLQNLKDTVDYARTIFKGKIFLGGASMGGPLAYATDVRYHCADGLICWCLWDIADREFMNKETNIQRFTYPMIPLLKFFSLHFGKLRLKTYSFISYDTLTDNHECNNLLKRDPQAGTLISLRGAVSLLTQSKPDKNYDEYEKPVLVCQPEEDKMIPSYYTKKTFKKIKSTKKEYCCFDGAHFPTDKATYKKWSDSVDRFIKGNEDKPHVADI</sequence>
<evidence type="ECO:0000259" key="1">
    <source>
        <dbReference type="Pfam" id="PF12146"/>
    </source>
</evidence>
<dbReference type="Gene3D" id="3.40.50.1820">
    <property type="entry name" value="alpha/beta hydrolase"/>
    <property type="match status" value="1"/>
</dbReference>
<dbReference type="InterPro" id="IPR029058">
    <property type="entry name" value="AB_hydrolase_fold"/>
</dbReference>
<name>A0A2G6E0Z1_9BACT</name>
<dbReference type="InterPro" id="IPR000073">
    <property type="entry name" value="AB_hydrolase_1"/>
</dbReference>
<dbReference type="InterPro" id="IPR022742">
    <property type="entry name" value="Hydrolase_4"/>
</dbReference>